<comment type="caution">
    <text evidence="7">The sequence shown here is derived from an EMBL/GenBank/DDBJ whole genome shotgun (WGS) entry which is preliminary data.</text>
</comment>
<keyword evidence="2" id="KW-0815">Transposition</keyword>
<evidence type="ECO:0000256" key="5">
    <source>
        <dbReference type="SAM" id="Phobius"/>
    </source>
</evidence>
<accession>A0A5D0CQR9</accession>
<dbReference type="Proteomes" id="UP000325218">
    <property type="component" value="Unassembled WGS sequence"/>
</dbReference>
<dbReference type="OrthoDB" id="2660830at2"/>
<evidence type="ECO:0000256" key="2">
    <source>
        <dbReference type="ARBA" id="ARBA00022578"/>
    </source>
</evidence>
<dbReference type="NCBIfam" id="NF033592">
    <property type="entry name" value="transpos_IS4_1"/>
    <property type="match status" value="1"/>
</dbReference>
<dbReference type="Pfam" id="PF01609">
    <property type="entry name" value="DDE_Tnp_1"/>
    <property type="match status" value="1"/>
</dbReference>
<dbReference type="AlphaFoldDB" id="A0A5D0CQR9"/>
<evidence type="ECO:0000256" key="4">
    <source>
        <dbReference type="ARBA" id="ARBA00023172"/>
    </source>
</evidence>
<protein>
    <submittedName>
        <fullName evidence="7">IS4 family transposase</fullName>
    </submittedName>
</protein>
<reference evidence="7 8" key="1">
    <citation type="submission" date="2019-08" db="EMBL/GenBank/DDBJ databases">
        <title>Genome sequencing of Paenibacillus faecis DSM 23593(T).</title>
        <authorList>
            <person name="Kook J.-K."/>
            <person name="Park S.-N."/>
            <person name="Lim Y.K."/>
        </authorList>
    </citation>
    <scope>NUCLEOTIDE SEQUENCE [LARGE SCALE GENOMIC DNA]</scope>
    <source>
        <strain evidence="7 8">DSM 23593</strain>
    </source>
</reference>
<dbReference type="InterPro" id="IPR047952">
    <property type="entry name" value="Transpos_IS4"/>
</dbReference>
<gene>
    <name evidence="7" type="ORF">FRY98_21335</name>
</gene>
<organism evidence="7 8">
    <name type="scientific">Paenibacillus faecis</name>
    <dbReference type="NCBI Taxonomy" id="862114"/>
    <lineage>
        <taxon>Bacteria</taxon>
        <taxon>Bacillati</taxon>
        <taxon>Bacillota</taxon>
        <taxon>Bacilli</taxon>
        <taxon>Bacillales</taxon>
        <taxon>Paenibacillaceae</taxon>
        <taxon>Paenibacillus</taxon>
    </lineage>
</organism>
<feature type="transmembrane region" description="Helical" evidence="5">
    <location>
        <begin position="352"/>
        <end position="371"/>
    </location>
</feature>
<proteinExistence type="inferred from homology"/>
<sequence length="438" mass="50782">MLNIMLFSWIKTKKAPIVELDALPITHLNKRSQPMGNIHNLSVIRQCFSYISEENFCLPISDYRVRKLTTFKSIKLILASQLAKWDSYEQISQALRTSTTLQESLELSSISGSQISRRLKTIPTEILEGLFLELIGKVKQKALPSGIKDKQIRIIDSTCLKLPATLASWAYVTRDHTQIKIHVRVLVLTKSEEKEVIPEKAIPTTGNVSDYETMNLLVEDDGTIYVMDRGYVKYKQFDTWLEQKVQFVTRINENHRVWQVEQELPVDPDSNITRDAIVQLGSAFRKTENSLRLVEFLDEKGRKYRLATSCLDLSAEEIADIYRQRWLIELFFKWMKQHLRLVKLYSYDPQGIWNQIFIALIAYAIAMLIHVSSGTRMSLWEVLQSLRLLWEKPNLLLETELHRRSKSQSNKGRQRGTKIYKEPPIMNTSVGIIKPRGK</sequence>
<evidence type="ECO:0000256" key="3">
    <source>
        <dbReference type="ARBA" id="ARBA00023125"/>
    </source>
</evidence>
<keyword evidence="4" id="KW-0233">DNA recombination</keyword>
<dbReference type="InterPro" id="IPR012337">
    <property type="entry name" value="RNaseH-like_sf"/>
</dbReference>
<dbReference type="Gene3D" id="3.90.350.10">
    <property type="entry name" value="Transposase Inhibitor Protein From Tn5, Chain A, domain 1"/>
    <property type="match status" value="1"/>
</dbReference>
<keyword evidence="3" id="KW-0238">DNA-binding</keyword>
<keyword evidence="5" id="KW-0812">Transmembrane</keyword>
<keyword evidence="5" id="KW-1133">Transmembrane helix</keyword>
<dbReference type="PANTHER" id="PTHR33258:SF1">
    <property type="entry name" value="TRANSPOSASE INSL FOR INSERTION SEQUENCE ELEMENT IS186A-RELATED"/>
    <property type="match status" value="1"/>
</dbReference>
<dbReference type="InterPro" id="IPR002559">
    <property type="entry name" value="Transposase_11"/>
</dbReference>
<evidence type="ECO:0000313" key="8">
    <source>
        <dbReference type="Proteomes" id="UP000325218"/>
    </source>
</evidence>
<dbReference type="GO" id="GO:0006313">
    <property type="term" value="P:DNA transposition"/>
    <property type="evidence" value="ECO:0007669"/>
    <property type="project" value="InterPro"/>
</dbReference>
<evidence type="ECO:0000256" key="1">
    <source>
        <dbReference type="ARBA" id="ARBA00010075"/>
    </source>
</evidence>
<keyword evidence="8" id="KW-1185">Reference proteome</keyword>
<keyword evidence="5" id="KW-0472">Membrane</keyword>
<dbReference type="GO" id="GO:0004803">
    <property type="term" value="F:transposase activity"/>
    <property type="evidence" value="ECO:0007669"/>
    <property type="project" value="InterPro"/>
</dbReference>
<dbReference type="GO" id="GO:0003677">
    <property type="term" value="F:DNA binding"/>
    <property type="evidence" value="ECO:0007669"/>
    <property type="project" value="UniProtKB-KW"/>
</dbReference>
<feature type="domain" description="Transposase IS4-like" evidence="6">
    <location>
        <begin position="149"/>
        <end position="364"/>
    </location>
</feature>
<dbReference type="SUPFAM" id="SSF53098">
    <property type="entry name" value="Ribonuclease H-like"/>
    <property type="match status" value="1"/>
</dbReference>
<dbReference type="PANTHER" id="PTHR33258">
    <property type="entry name" value="TRANSPOSASE INSL FOR INSERTION SEQUENCE ELEMENT IS186A-RELATED"/>
    <property type="match status" value="1"/>
</dbReference>
<name>A0A5D0CQR9_9BACL</name>
<evidence type="ECO:0000313" key="7">
    <source>
        <dbReference type="EMBL" id="TYA11664.1"/>
    </source>
</evidence>
<evidence type="ECO:0000259" key="6">
    <source>
        <dbReference type="Pfam" id="PF01609"/>
    </source>
</evidence>
<dbReference type="EMBL" id="VSDO01000004">
    <property type="protein sequence ID" value="TYA11664.1"/>
    <property type="molecule type" value="Genomic_DNA"/>
</dbReference>
<comment type="similarity">
    <text evidence="1">Belongs to the transposase 11 family.</text>
</comment>